<organism evidence="2">
    <name type="scientific">marine sediment metagenome</name>
    <dbReference type="NCBI Taxonomy" id="412755"/>
    <lineage>
        <taxon>unclassified sequences</taxon>
        <taxon>metagenomes</taxon>
        <taxon>ecological metagenomes</taxon>
    </lineage>
</organism>
<protein>
    <submittedName>
        <fullName evidence="2">Uncharacterized protein</fullName>
    </submittedName>
</protein>
<name>A0A0F9V1I7_9ZZZZ</name>
<dbReference type="AlphaFoldDB" id="A0A0F9V1I7"/>
<comment type="caution">
    <text evidence="2">The sequence shown here is derived from an EMBL/GenBank/DDBJ whole genome shotgun (WGS) entry which is preliminary data.</text>
</comment>
<dbReference type="EMBL" id="LAZR01000716">
    <property type="protein sequence ID" value="KKN59743.1"/>
    <property type="molecule type" value="Genomic_DNA"/>
</dbReference>
<gene>
    <name evidence="2" type="ORF">LCGC14_0538980</name>
</gene>
<reference evidence="2" key="1">
    <citation type="journal article" date="2015" name="Nature">
        <title>Complex archaea that bridge the gap between prokaryotes and eukaryotes.</title>
        <authorList>
            <person name="Spang A."/>
            <person name="Saw J.H."/>
            <person name="Jorgensen S.L."/>
            <person name="Zaremba-Niedzwiedzka K."/>
            <person name="Martijn J."/>
            <person name="Lind A.E."/>
            <person name="van Eijk R."/>
            <person name="Schleper C."/>
            <person name="Guy L."/>
            <person name="Ettema T.J."/>
        </authorList>
    </citation>
    <scope>NUCLEOTIDE SEQUENCE</scope>
</reference>
<evidence type="ECO:0000313" key="2">
    <source>
        <dbReference type="EMBL" id="KKN59743.1"/>
    </source>
</evidence>
<keyword evidence="1" id="KW-1133">Transmembrane helix</keyword>
<keyword evidence="1" id="KW-0472">Membrane</keyword>
<accession>A0A0F9V1I7</accession>
<sequence length="222" mass="25501">MTAELSFFAIAPLIAMSVYYLFQRSQIAIKNNRAMLLSDCNSMLDNSATSYESNGFPIIKGRYRDFDVQLNLIPDTIVMRKVPPLWLMVSIKANKQSKGSMDFIVRPQNSEFYSPGWRWDGLFKVPATWPQYSIAKYNDTTASISVLDKFVPDLFKDEKVKQLLVMPDSLRITYMAKQGIRGEYLLTRGAVFDEHAINSDEVKKIIEYAIEIRKNIEEESTL</sequence>
<feature type="transmembrane region" description="Helical" evidence="1">
    <location>
        <begin position="6"/>
        <end position="22"/>
    </location>
</feature>
<evidence type="ECO:0000256" key="1">
    <source>
        <dbReference type="SAM" id="Phobius"/>
    </source>
</evidence>
<keyword evidence="1" id="KW-0812">Transmembrane</keyword>
<proteinExistence type="predicted"/>